<dbReference type="Gene3D" id="1.10.1660.10">
    <property type="match status" value="1"/>
</dbReference>
<reference evidence="2 3" key="1">
    <citation type="submission" date="2019-04" db="EMBL/GenBank/DDBJ databases">
        <authorList>
            <person name="Patino-Navarrete R."/>
            <person name="Patino Navarrete R."/>
        </authorList>
    </citation>
    <scope>NUCLEOTIDE SEQUENCE [LARGE SCALE GENOMIC DNA]</scope>
    <source>
        <strain evidence="2">Bacillus thuringiensis strain AR23</strain>
    </source>
</reference>
<dbReference type="RefSeq" id="WP_003309903.1">
    <property type="nucleotide sequence ID" value="NZ_JABXXM010000004.1"/>
</dbReference>
<organism evidence="2 3">
    <name type="scientific">Bacillus thuringiensis subsp. israelensis</name>
    <dbReference type="NCBI Taxonomy" id="1430"/>
    <lineage>
        <taxon>Bacteria</taxon>
        <taxon>Bacillati</taxon>
        <taxon>Bacillota</taxon>
        <taxon>Bacilli</taxon>
        <taxon>Bacillales</taxon>
        <taxon>Bacillaceae</taxon>
        <taxon>Bacillus</taxon>
        <taxon>Bacillus cereus group</taxon>
    </lineage>
</organism>
<sequence length="278" mass="32215">MKGEEGMINEFRHLDEGYTVIYCPDAETQQMKEVYIETEDFSKIDIAIKGAWKSWKRDKKKFIGGVDGRKAINLARLIMGIDNKLKHVLNLTDNPYDLRKCNLIVINCGDNQKSDVRSKIEELKRKVPPILKIQKEKPQASMQQQLVLHNDEGGKYLNRAEAAENLGIAKSTINYWNKRNNLSVKRDEMGKVIYDDELMGKLKEIKDTAKLIRKEKVKKEDSAKQQNPQKQDIRILKDYKTNDYLLVEIESAGTLSVIKKFNKKQIEQLRESFSNILL</sequence>
<comment type="caution">
    <text evidence="2">The sequence shown here is derived from an EMBL/GenBank/DDBJ whole genome shotgun (WGS) entry which is preliminary data.</text>
</comment>
<dbReference type="Proteomes" id="UP000508034">
    <property type="component" value="Unassembled WGS sequence"/>
</dbReference>
<dbReference type="InterPro" id="IPR000551">
    <property type="entry name" value="MerR-type_HTH_dom"/>
</dbReference>
<evidence type="ECO:0000313" key="3">
    <source>
        <dbReference type="Proteomes" id="UP000508034"/>
    </source>
</evidence>
<gene>
    <name evidence="2" type="primary">racA_2</name>
    <name evidence="2" type="ORF">BTAR23_AR23_04355</name>
</gene>
<dbReference type="AlphaFoldDB" id="A0AAX3HUQ9"/>
<dbReference type="Pfam" id="PF13411">
    <property type="entry name" value="MerR_1"/>
    <property type="match status" value="1"/>
</dbReference>
<evidence type="ECO:0000313" key="2">
    <source>
        <dbReference type="EMBL" id="VIJ06217.1"/>
    </source>
</evidence>
<dbReference type="GO" id="GO:0006355">
    <property type="term" value="P:regulation of DNA-templated transcription"/>
    <property type="evidence" value="ECO:0007669"/>
    <property type="project" value="InterPro"/>
</dbReference>
<protein>
    <submittedName>
        <fullName evidence="2">Chromosome-anchoring protein RacA</fullName>
    </submittedName>
</protein>
<dbReference type="GO" id="GO:0003677">
    <property type="term" value="F:DNA binding"/>
    <property type="evidence" value="ECO:0007669"/>
    <property type="project" value="InterPro"/>
</dbReference>
<name>A0AAX3HUQ9_BACTI</name>
<feature type="domain" description="HTH merR-type" evidence="1">
    <location>
        <begin position="160"/>
        <end position="206"/>
    </location>
</feature>
<proteinExistence type="predicted"/>
<dbReference type="EMBL" id="CAAKHA010000022">
    <property type="protein sequence ID" value="VIJ06217.1"/>
    <property type="molecule type" value="Genomic_DNA"/>
</dbReference>
<accession>A0AAX3HUQ9</accession>
<evidence type="ECO:0000259" key="1">
    <source>
        <dbReference type="Pfam" id="PF13411"/>
    </source>
</evidence>